<dbReference type="PANTHER" id="PTHR33420:SF9">
    <property type="entry name" value="MINOR FIMBRIAL SUBUNIT"/>
    <property type="match status" value="1"/>
</dbReference>
<gene>
    <name evidence="3" type="ORF">QAA55_005225</name>
</gene>
<dbReference type="InterPro" id="IPR008966">
    <property type="entry name" value="Adhesion_dom_sf"/>
</dbReference>
<dbReference type="SUPFAM" id="SSF49401">
    <property type="entry name" value="Bacterial adhesins"/>
    <property type="match status" value="1"/>
</dbReference>
<dbReference type="InterPro" id="IPR000259">
    <property type="entry name" value="Adhesion_dom_fimbrial"/>
</dbReference>
<comment type="caution">
    <text evidence="3">The sequence shown here is derived from an EMBL/GenBank/DDBJ whole genome shotgun (WGS) entry which is preliminary data.</text>
</comment>
<name>A0ABU6KPF1_ENTAS</name>
<feature type="chain" id="PRO_5046551839" evidence="1">
    <location>
        <begin position="20"/>
        <end position="174"/>
    </location>
</feature>
<feature type="signal peptide" evidence="1">
    <location>
        <begin position="1"/>
        <end position="19"/>
    </location>
</feature>
<evidence type="ECO:0000259" key="2">
    <source>
        <dbReference type="Pfam" id="PF00419"/>
    </source>
</evidence>
<sequence>MMRTFLWLSGLMLTLPALSAENNLKITGNLVTEPCTLDLNSSDISLDFGNLVSKYFYTADRTPAMPFSVVLTGCDTSLGDSATVTFQGTESQELNGFLVPDDGDTHGIAFGIETDDSAATPVLFNEPSPAFTLTDGENRLNLRGFVQAEPKAIAARSIKPGAFTGTATFEIEYP</sequence>
<dbReference type="Gene3D" id="2.60.40.1090">
    <property type="entry name" value="Fimbrial-type adhesion domain"/>
    <property type="match status" value="1"/>
</dbReference>
<dbReference type="Proteomes" id="UP001175344">
    <property type="component" value="Unassembled WGS sequence"/>
</dbReference>
<evidence type="ECO:0000256" key="1">
    <source>
        <dbReference type="SAM" id="SignalP"/>
    </source>
</evidence>
<organism evidence="3 4">
    <name type="scientific">Enterobacter asburiae</name>
    <dbReference type="NCBI Taxonomy" id="61645"/>
    <lineage>
        <taxon>Bacteria</taxon>
        <taxon>Pseudomonadati</taxon>
        <taxon>Pseudomonadota</taxon>
        <taxon>Gammaproteobacteria</taxon>
        <taxon>Enterobacterales</taxon>
        <taxon>Enterobacteriaceae</taxon>
        <taxon>Enterobacter</taxon>
        <taxon>Enterobacter cloacae complex</taxon>
    </lineage>
</organism>
<dbReference type="InterPro" id="IPR050263">
    <property type="entry name" value="Bact_Fimbrial_Adh_Pro"/>
</dbReference>
<protein>
    <submittedName>
        <fullName evidence="3">Fimbrial protein</fullName>
    </submittedName>
</protein>
<keyword evidence="4" id="KW-1185">Reference proteome</keyword>
<accession>A0ABU6KPF1</accession>
<dbReference type="PANTHER" id="PTHR33420">
    <property type="entry name" value="FIMBRIAL SUBUNIT ELFA-RELATED"/>
    <property type="match status" value="1"/>
</dbReference>
<evidence type="ECO:0000313" key="3">
    <source>
        <dbReference type="EMBL" id="MEC5727813.1"/>
    </source>
</evidence>
<dbReference type="EMBL" id="JARTQQ020000001">
    <property type="protein sequence ID" value="MEC5727813.1"/>
    <property type="molecule type" value="Genomic_DNA"/>
</dbReference>
<evidence type="ECO:0000313" key="4">
    <source>
        <dbReference type="Proteomes" id="UP001175344"/>
    </source>
</evidence>
<dbReference type="InterPro" id="IPR036937">
    <property type="entry name" value="Adhesion_dom_fimbrial_sf"/>
</dbReference>
<dbReference type="Pfam" id="PF00419">
    <property type="entry name" value="Fimbrial"/>
    <property type="match status" value="1"/>
</dbReference>
<dbReference type="RefSeq" id="WP_223826006.1">
    <property type="nucleotide sequence ID" value="NZ_BLWZ01000071.1"/>
</dbReference>
<proteinExistence type="predicted"/>
<keyword evidence="1" id="KW-0732">Signal</keyword>
<reference evidence="3 4" key="1">
    <citation type="journal article" date="2023" name="Nat. Commun.">
        <title>Genomic dissection of endemic carbapenem resistance reveals metallo-beta-lactamase dissemination through clonal, plasmid and integron transfer.</title>
        <authorList>
            <person name="Macesic N."/>
            <person name="Hawkey J."/>
            <person name="Vezina B."/>
            <person name="Wisniewski J.A."/>
            <person name="Cottingham H."/>
            <person name="Blakeway L.V."/>
            <person name="Harshegyi T."/>
            <person name="Pragastis K."/>
            <person name="Badoordeen G.Z."/>
            <person name="Dennison A."/>
            <person name="Spelman D.W."/>
            <person name="Jenney A.W.J."/>
            <person name="Peleg A.Y."/>
        </authorList>
    </citation>
    <scope>NUCLEOTIDE SEQUENCE [LARGE SCALE GENOMIC DNA]</scope>
    <source>
        <strain evidence="3 4">CPO239</strain>
    </source>
</reference>
<feature type="domain" description="Fimbrial-type adhesion" evidence="2">
    <location>
        <begin position="25"/>
        <end position="173"/>
    </location>
</feature>